<dbReference type="Proteomes" id="UP001285441">
    <property type="component" value="Unassembled WGS sequence"/>
</dbReference>
<name>A0AAE0KLD5_9PEZI</name>
<comment type="caution">
    <text evidence="2">The sequence shown here is derived from an EMBL/GenBank/DDBJ whole genome shotgun (WGS) entry which is preliminary data.</text>
</comment>
<dbReference type="InterPro" id="IPR052895">
    <property type="entry name" value="HetReg/Transcr_Mod"/>
</dbReference>
<dbReference type="Pfam" id="PF26639">
    <property type="entry name" value="Het-6_barrel"/>
    <property type="match status" value="1"/>
</dbReference>
<dbReference type="AlphaFoldDB" id="A0AAE0KLD5"/>
<reference evidence="2" key="2">
    <citation type="submission" date="2023-06" db="EMBL/GenBank/DDBJ databases">
        <authorList>
            <consortium name="Lawrence Berkeley National Laboratory"/>
            <person name="Haridas S."/>
            <person name="Hensen N."/>
            <person name="Bonometti L."/>
            <person name="Westerberg I."/>
            <person name="Brannstrom I.O."/>
            <person name="Guillou S."/>
            <person name="Cros-Aarteil S."/>
            <person name="Calhoun S."/>
            <person name="Kuo A."/>
            <person name="Mondo S."/>
            <person name="Pangilinan J."/>
            <person name="Riley R."/>
            <person name="LaButti K."/>
            <person name="Andreopoulos B."/>
            <person name="Lipzen A."/>
            <person name="Chen C."/>
            <person name="Yanf M."/>
            <person name="Daum C."/>
            <person name="Ng V."/>
            <person name="Clum A."/>
            <person name="Steindorff A."/>
            <person name="Ohm R."/>
            <person name="Martin F."/>
            <person name="Silar P."/>
            <person name="Natvig D."/>
            <person name="Lalanne C."/>
            <person name="Gautier V."/>
            <person name="Ament-velasquez S.L."/>
            <person name="Kruys A."/>
            <person name="Hutchinson M.I."/>
            <person name="Powell A.J."/>
            <person name="Barry K."/>
            <person name="Miller A.N."/>
            <person name="Grigoriev I.V."/>
            <person name="Debuchy R."/>
            <person name="Gladieux P."/>
            <person name="Thoren M.H."/>
            <person name="Johannesson H."/>
        </authorList>
    </citation>
    <scope>NUCLEOTIDE SEQUENCE</scope>
    <source>
        <strain evidence="2">CBS 232.78</strain>
    </source>
</reference>
<dbReference type="PANTHER" id="PTHR24148:SF64">
    <property type="entry name" value="HETEROKARYON INCOMPATIBILITY DOMAIN-CONTAINING PROTEIN"/>
    <property type="match status" value="1"/>
</dbReference>
<dbReference type="InterPro" id="IPR010730">
    <property type="entry name" value="HET"/>
</dbReference>
<evidence type="ECO:0000259" key="1">
    <source>
        <dbReference type="Pfam" id="PF06985"/>
    </source>
</evidence>
<evidence type="ECO:0000313" key="3">
    <source>
        <dbReference type="Proteomes" id="UP001285441"/>
    </source>
</evidence>
<organism evidence="2 3">
    <name type="scientific">Podospora didyma</name>
    <dbReference type="NCBI Taxonomy" id="330526"/>
    <lineage>
        <taxon>Eukaryota</taxon>
        <taxon>Fungi</taxon>
        <taxon>Dikarya</taxon>
        <taxon>Ascomycota</taxon>
        <taxon>Pezizomycotina</taxon>
        <taxon>Sordariomycetes</taxon>
        <taxon>Sordariomycetidae</taxon>
        <taxon>Sordariales</taxon>
        <taxon>Podosporaceae</taxon>
        <taxon>Podospora</taxon>
    </lineage>
</organism>
<dbReference type="PANTHER" id="PTHR24148">
    <property type="entry name" value="ANKYRIN REPEAT DOMAIN-CONTAINING PROTEIN 39 HOMOLOG-RELATED"/>
    <property type="match status" value="1"/>
</dbReference>
<feature type="domain" description="Heterokaryon incompatibility" evidence="1">
    <location>
        <begin position="121"/>
        <end position="279"/>
    </location>
</feature>
<proteinExistence type="predicted"/>
<gene>
    <name evidence="2" type="ORF">B0H63DRAFT_548347</name>
</gene>
<evidence type="ECO:0000313" key="2">
    <source>
        <dbReference type="EMBL" id="KAK3378337.1"/>
    </source>
</evidence>
<dbReference type="EMBL" id="JAULSW010000006">
    <property type="protein sequence ID" value="KAK3378337.1"/>
    <property type="molecule type" value="Genomic_DNA"/>
</dbReference>
<protein>
    <submittedName>
        <fullName evidence="2">Heterokaryon incompatibility protein-domain-containing protein</fullName>
    </submittedName>
</protein>
<keyword evidence="3" id="KW-1185">Reference proteome</keyword>
<sequence length="729" mass="81681">MLCGLEYTYKLLEFIKDEIRLIKLLPGSWDDDISFTMFHCRLKPPAPGPPTKRLPIKGLQNTLPPGWTVGEAMSGRYIFINQQNNPDVPTNSWHHPDASFDRSLYELPDQQLPQTTYEPSYEALSYVWGSPSNGVLTGHVVVDGTTPTTQVHLGANLAMALKNLRLPDRARTIWVDAICINQRDREEANREIRRMKRIFSLARRTIIWLGEEAHDSGHALSALASLGGQVEIYGNGFITTAPPGAHRTGYLPAYGERTRESLRGLLRRSWFSRVWVLQEALLANRWAVVQCGGHNDTAEWAVVRKALFVLTRREEVPLDVRKLVSPYRNALITTSHRSLPVLLNWAKYRRCTDPRDKIYGVLGLVSDAIADSVNVDYGLSVADVYKSAFLAYLKVTKSLYLLRYCHIGEKRTDGPSWVPNWENGDEKGSNTASLELLSMDLAAGYSSAVQTECLESDSVLQVMGRQCATISFVGAMASGSPDDVLQTMRQWEPQDLETMTNTEYLTGGTLLDAFLLTIFRGGTRERLPEYDGFLSMKDLRRAYLDARATPSSKEALLGYIARHSTADNLASMTTQEGYFCIAPPGAEAGDRVCVLLGCSLPLLLRPVRGTNCDFQVVGPCYIHGFMDGEALLGAFPSPSWRMEIWRGSAATYTSCFFDSSTGDRTPEDPRLPPLPEEWDEVTRARIQDDLPMFRTFRNNVSGERMDSDPRMLPESLAERGVQLDRFRLV</sequence>
<dbReference type="Pfam" id="PF06985">
    <property type="entry name" value="HET"/>
    <property type="match status" value="1"/>
</dbReference>
<reference evidence="2" key="1">
    <citation type="journal article" date="2023" name="Mol. Phylogenet. Evol.">
        <title>Genome-scale phylogeny and comparative genomics of the fungal order Sordariales.</title>
        <authorList>
            <person name="Hensen N."/>
            <person name="Bonometti L."/>
            <person name="Westerberg I."/>
            <person name="Brannstrom I.O."/>
            <person name="Guillou S."/>
            <person name="Cros-Aarteil S."/>
            <person name="Calhoun S."/>
            <person name="Haridas S."/>
            <person name="Kuo A."/>
            <person name="Mondo S."/>
            <person name="Pangilinan J."/>
            <person name="Riley R."/>
            <person name="LaButti K."/>
            <person name="Andreopoulos B."/>
            <person name="Lipzen A."/>
            <person name="Chen C."/>
            <person name="Yan M."/>
            <person name="Daum C."/>
            <person name="Ng V."/>
            <person name="Clum A."/>
            <person name="Steindorff A."/>
            <person name="Ohm R.A."/>
            <person name="Martin F."/>
            <person name="Silar P."/>
            <person name="Natvig D.O."/>
            <person name="Lalanne C."/>
            <person name="Gautier V."/>
            <person name="Ament-Velasquez S.L."/>
            <person name="Kruys A."/>
            <person name="Hutchinson M.I."/>
            <person name="Powell A.J."/>
            <person name="Barry K."/>
            <person name="Miller A.N."/>
            <person name="Grigoriev I.V."/>
            <person name="Debuchy R."/>
            <person name="Gladieux P."/>
            <person name="Hiltunen Thoren M."/>
            <person name="Johannesson H."/>
        </authorList>
    </citation>
    <scope>NUCLEOTIDE SEQUENCE</scope>
    <source>
        <strain evidence="2">CBS 232.78</strain>
    </source>
</reference>
<accession>A0AAE0KLD5</accession>